<dbReference type="RefSeq" id="WP_205292206.1">
    <property type="nucleotide sequence ID" value="NZ_CP074406.1"/>
</dbReference>
<dbReference type="InterPro" id="IPR019198">
    <property type="entry name" value="Beta_propeller_containing"/>
</dbReference>
<dbReference type="AlphaFoldDB" id="A0A938Y2B5"/>
<comment type="caution">
    <text evidence="2">The sequence shown here is derived from an EMBL/GenBank/DDBJ whole genome shotgun (WGS) entry which is preliminary data.</text>
</comment>
<reference evidence="2" key="1">
    <citation type="submission" date="2021-01" db="EMBL/GenBank/DDBJ databases">
        <title>Novel species in genus Nocardioides.</title>
        <authorList>
            <person name="Zhang G."/>
        </authorList>
    </citation>
    <scope>NUCLEOTIDE SEQUENCE</scope>
    <source>
        <strain evidence="2">Zg-536</strain>
    </source>
</reference>
<protein>
    <submittedName>
        <fullName evidence="2">Beta-propeller domain-containing protein</fullName>
    </submittedName>
</protein>
<dbReference type="SUPFAM" id="SSF69322">
    <property type="entry name" value="Tricorn protease domain 2"/>
    <property type="match status" value="1"/>
</dbReference>
<evidence type="ECO:0000313" key="2">
    <source>
        <dbReference type="EMBL" id="MBM9460892.1"/>
    </source>
</evidence>
<dbReference type="Pfam" id="PF09826">
    <property type="entry name" value="Beta_propel"/>
    <property type="match status" value="1"/>
</dbReference>
<accession>A0A938Y2B5</accession>
<dbReference type="EMBL" id="JAERTX010000012">
    <property type="protein sequence ID" value="MBM9460892.1"/>
    <property type="molecule type" value="Genomic_DNA"/>
</dbReference>
<sequence>MSDLERLWDDYSPGPAPTHEILAAARTSADGSPAGRSAGPAAPLVRRRLLTRPALVAASITALVGSFAAGTLVGGSDDGSGAGGTPPGIEALPSHVAFAADLEPAASCEDLLASYVQRGLDAVGPWGWTGGGVAYAAETGDMAQLDGARAKAASPRMERQVSSETGTNVQESGVDEPDTVKTDGEVLVTLRDNVLRTYDVTGSATQRLATLRLPGISDAEAMLAGDTLVVVGTDAAVADRTGTRVLTVSLADPADPEVREQVRYSAALVSARQHGSTVRLVLATDPPDLDFVEPRRGRSEAAAQRHNRELVEATTIDDWLPTVTSGAGADPGGKDAEQLVDCADVALVPDELGLGTTSVVGFDVTAPTRLDAIGLAGLTEIAYSSADHLYLASSGGPERARAGRAVCAGRCEADGAVLRGGTSGTSYLFDFALDGVQATHVASGEVEGSIADRWSMDEADDVLRVAVGPTQETADVNAVVTLRREGTELVEHGRLDGLGRGEEIKSVRWSDDLAMVVTFRQVDPLYSVDLSDPARPRLLSVLKIPGFSSYLHPLGEHRMLGVGEGRSEDGWGAQVGLFDVTDTARVRRLDVVGYGRNSAALAGTDPRALTWLPQHRTVLTVISEHRLRRVGYVAVLRVRDGRLEERRVKVEHGSDVDLVRTVPLPDGRVVLVTGEGARFFAL</sequence>
<dbReference type="Proteomes" id="UP000663791">
    <property type="component" value="Unassembled WGS sequence"/>
</dbReference>
<organism evidence="2 3">
    <name type="scientific">Nocardioides faecalis</name>
    <dbReference type="NCBI Taxonomy" id="2803858"/>
    <lineage>
        <taxon>Bacteria</taxon>
        <taxon>Bacillati</taxon>
        <taxon>Actinomycetota</taxon>
        <taxon>Actinomycetes</taxon>
        <taxon>Propionibacteriales</taxon>
        <taxon>Nocardioidaceae</taxon>
        <taxon>Nocardioides</taxon>
    </lineage>
</organism>
<evidence type="ECO:0000313" key="3">
    <source>
        <dbReference type="Proteomes" id="UP000663791"/>
    </source>
</evidence>
<evidence type="ECO:0000256" key="1">
    <source>
        <dbReference type="SAM" id="MobiDB-lite"/>
    </source>
</evidence>
<keyword evidence="3" id="KW-1185">Reference proteome</keyword>
<feature type="compositionally biased region" description="Polar residues" evidence="1">
    <location>
        <begin position="162"/>
        <end position="171"/>
    </location>
</feature>
<feature type="region of interest" description="Disordered" evidence="1">
    <location>
        <begin position="153"/>
        <end position="179"/>
    </location>
</feature>
<gene>
    <name evidence="2" type="ORF">JK386_13390</name>
</gene>
<name>A0A938Y2B5_9ACTN</name>
<proteinExistence type="predicted"/>